<organism evidence="1 2">
    <name type="scientific">Escherichia coli</name>
    <dbReference type="NCBI Taxonomy" id="562"/>
    <lineage>
        <taxon>Bacteria</taxon>
        <taxon>Pseudomonadati</taxon>
        <taxon>Pseudomonadota</taxon>
        <taxon>Gammaproteobacteria</taxon>
        <taxon>Enterobacterales</taxon>
        <taxon>Enterobacteriaceae</taxon>
        <taxon>Escherichia</taxon>
    </lineage>
</organism>
<keyword evidence="1" id="KW-0449">Lipoprotein</keyword>
<dbReference type="Proteomes" id="UP000255543">
    <property type="component" value="Unassembled WGS sequence"/>
</dbReference>
<sequence>MYSNDLLIRSGQNIYLNGVHLTANADSFEIIRWIPHSLLVFRDNKGMHRYPFGQLSGKAIPVDDDVSFEVGESRVRWRKQLTSDRQWSKWIDLPDIEPEQFHLITGNIAQYKDRLYVTKLSTFGEDQLEIIPLDTPDLVIDRSFNSGKQHAYFIRQLRSKSVQIIPVNGPLTKNDRFAYDDRNVYTWTDTEVRITPSPCPAKTHVREENVRELHNRDIIIPLTDDSCRNAATDGQTLKP</sequence>
<protein>
    <submittedName>
        <fullName evidence="1">Lipoprotein</fullName>
    </submittedName>
</protein>
<gene>
    <name evidence="1" type="ORF">NCTC8179_05318</name>
</gene>
<dbReference type="EMBL" id="UGEB01000001">
    <property type="protein sequence ID" value="STL00632.1"/>
    <property type="molecule type" value="Genomic_DNA"/>
</dbReference>
<proteinExistence type="predicted"/>
<reference evidence="1 2" key="1">
    <citation type="submission" date="2018-06" db="EMBL/GenBank/DDBJ databases">
        <authorList>
            <consortium name="Pathogen Informatics"/>
            <person name="Doyle S."/>
        </authorList>
    </citation>
    <scope>NUCLEOTIDE SEQUENCE [LARGE SCALE GENOMIC DNA]</scope>
    <source>
        <strain evidence="1 2">NCTC8179</strain>
    </source>
</reference>
<dbReference type="AlphaFoldDB" id="A0A377AAQ4"/>
<name>A0A377AAQ4_ECOLX</name>
<evidence type="ECO:0000313" key="2">
    <source>
        <dbReference type="Proteomes" id="UP000255543"/>
    </source>
</evidence>
<evidence type="ECO:0000313" key="1">
    <source>
        <dbReference type="EMBL" id="STL00632.1"/>
    </source>
</evidence>
<accession>A0A377AAQ4</accession>